<organism evidence="1 2">
    <name type="scientific">Rhizobium helianthi</name>
    <dbReference type="NCBI Taxonomy" id="1132695"/>
    <lineage>
        <taxon>Bacteria</taxon>
        <taxon>Pseudomonadati</taxon>
        <taxon>Pseudomonadota</taxon>
        <taxon>Alphaproteobacteria</taxon>
        <taxon>Hyphomicrobiales</taxon>
        <taxon>Rhizobiaceae</taxon>
        <taxon>Rhizobium/Agrobacterium group</taxon>
        <taxon>Rhizobium</taxon>
    </lineage>
</organism>
<evidence type="ECO:0000313" key="1">
    <source>
        <dbReference type="EMBL" id="MFD1747317.1"/>
    </source>
</evidence>
<reference evidence="2" key="1">
    <citation type="journal article" date="2019" name="Int. J. Syst. Evol. Microbiol.">
        <title>The Global Catalogue of Microorganisms (GCM) 10K type strain sequencing project: providing services to taxonomists for standard genome sequencing and annotation.</title>
        <authorList>
            <consortium name="The Broad Institute Genomics Platform"/>
            <consortium name="The Broad Institute Genome Sequencing Center for Infectious Disease"/>
            <person name="Wu L."/>
            <person name="Ma J."/>
        </authorList>
    </citation>
    <scope>NUCLEOTIDE SEQUENCE [LARGE SCALE GENOMIC DNA]</scope>
    <source>
        <strain evidence="2">CG52</strain>
    </source>
</reference>
<comment type="caution">
    <text evidence="1">The sequence shown here is derived from an EMBL/GenBank/DDBJ whole genome shotgun (WGS) entry which is preliminary data.</text>
</comment>
<keyword evidence="2" id="KW-1185">Reference proteome</keyword>
<sequence>MISDIVAWMFTLFVVDPLHADIQQHLERANAPVQIAQQTNECLAVQVPHLLDKATNEPGWAIATTIGISTGWTSPERLFEGADPSCTALRGLLGTANTQEAEG</sequence>
<proteinExistence type="predicted"/>
<evidence type="ECO:0000313" key="2">
    <source>
        <dbReference type="Proteomes" id="UP001597322"/>
    </source>
</evidence>
<dbReference type="RefSeq" id="WP_377404374.1">
    <property type="nucleotide sequence ID" value="NZ_JBHUEQ010000035.1"/>
</dbReference>
<name>A0ABW4M928_9HYPH</name>
<gene>
    <name evidence="1" type="ORF">ACFSE1_17740</name>
</gene>
<dbReference type="Proteomes" id="UP001597322">
    <property type="component" value="Unassembled WGS sequence"/>
</dbReference>
<accession>A0ABW4M928</accession>
<dbReference type="EMBL" id="JBHUEQ010000035">
    <property type="protein sequence ID" value="MFD1747317.1"/>
    <property type="molecule type" value="Genomic_DNA"/>
</dbReference>
<protein>
    <submittedName>
        <fullName evidence="1">Uncharacterized protein</fullName>
    </submittedName>
</protein>